<evidence type="ECO:0000256" key="3">
    <source>
        <dbReference type="ARBA" id="ARBA00022679"/>
    </source>
</evidence>
<dbReference type="InterPro" id="IPR001525">
    <property type="entry name" value="C5_MeTfrase"/>
</dbReference>
<dbReference type="InterPro" id="IPR050390">
    <property type="entry name" value="C5-Methyltransferase"/>
</dbReference>
<dbReference type="InterPro" id="IPR029063">
    <property type="entry name" value="SAM-dependent_MTases_sf"/>
</dbReference>
<dbReference type="SUPFAM" id="SSF53335">
    <property type="entry name" value="S-adenosyl-L-methionine-dependent methyltransferases"/>
    <property type="match status" value="1"/>
</dbReference>
<sequence length="232" mass="25316">LAHKTRPRSGQMIAYRPVRKMGTTSDDPTPVPTFGVGAANKPRSCLEAISDLPALEAGQGAEGLQPYTSLPFSAYQSSMRAGSTGVTNHVAMSHTTRIVRRFQTIPPGSSSYRSTEGVTVYKSNNQRLIGDIPSLCITANFQSNYIHPVQNRNLTAREAARLMTFPDRYLFKGKRTLMSKKLLDKEGRSDEANLSQYNQIGNSVPPLLARALGEKLIAIATAGQKRPVLVAR</sequence>
<dbReference type="Proteomes" id="UP001526337">
    <property type="component" value="Unassembled WGS sequence"/>
</dbReference>
<protein>
    <recommendedName>
        <fullName evidence="1">DNA (cytosine-5-)-methyltransferase</fullName>
        <ecNumber evidence="1">2.1.1.37</ecNumber>
    </recommendedName>
</protein>
<dbReference type="EC" id="2.1.1.37" evidence="1"/>
<accession>A0ABT3K214</accession>
<name>A0ABT3K214_9PROT</name>
<evidence type="ECO:0000256" key="2">
    <source>
        <dbReference type="ARBA" id="ARBA00022603"/>
    </source>
</evidence>
<gene>
    <name evidence="7" type="ORF">NO263_02500</name>
</gene>
<dbReference type="RefSeq" id="WP_265176018.1">
    <property type="nucleotide sequence ID" value="NZ_JANGSQ010000078.1"/>
</dbReference>
<dbReference type="Pfam" id="PF00145">
    <property type="entry name" value="DNA_methylase"/>
    <property type="match status" value="1"/>
</dbReference>
<evidence type="ECO:0000313" key="7">
    <source>
        <dbReference type="EMBL" id="MCW4589452.1"/>
    </source>
</evidence>
<dbReference type="GO" id="GO:0008168">
    <property type="term" value="F:methyltransferase activity"/>
    <property type="evidence" value="ECO:0007669"/>
    <property type="project" value="UniProtKB-KW"/>
</dbReference>
<comment type="catalytic activity">
    <reaction evidence="6">
        <text>a 2'-deoxycytidine in DNA + S-adenosyl-L-methionine = a 5-methyl-2'-deoxycytidine in DNA + S-adenosyl-L-homocysteine + H(+)</text>
        <dbReference type="Rhea" id="RHEA:13681"/>
        <dbReference type="Rhea" id="RHEA-COMP:11369"/>
        <dbReference type="Rhea" id="RHEA-COMP:11370"/>
        <dbReference type="ChEBI" id="CHEBI:15378"/>
        <dbReference type="ChEBI" id="CHEBI:57856"/>
        <dbReference type="ChEBI" id="CHEBI:59789"/>
        <dbReference type="ChEBI" id="CHEBI:85452"/>
        <dbReference type="ChEBI" id="CHEBI:85454"/>
        <dbReference type="EC" id="2.1.1.37"/>
    </reaction>
</comment>
<comment type="caution">
    <text evidence="7">The sequence shown here is derived from an EMBL/GenBank/DDBJ whole genome shotgun (WGS) entry which is preliminary data.</text>
</comment>
<dbReference type="PANTHER" id="PTHR10629">
    <property type="entry name" value="CYTOSINE-SPECIFIC METHYLTRANSFERASE"/>
    <property type="match status" value="1"/>
</dbReference>
<reference evidence="7 8" key="1">
    <citation type="submission" date="2022-07" db="EMBL/GenBank/DDBJ databases">
        <title>Genome stability of Gluconacetobacter entanii AV429.</title>
        <authorList>
            <person name="Trcek J."/>
            <person name="Cepec E."/>
        </authorList>
    </citation>
    <scope>NUCLEOTIDE SEQUENCE [LARGE SCALE GENOMIC DNA]</scope>
    <source>
        <strain evidence="7 8">AV429_2022</strain>
    </source>
</reference>
<evidence type="ECO:0000256" key="6">
    <source>
        <dbReference type="ARBA" id="ARBA00047422"/>
    </source>
</evidence>
<keyword evidence="3" id="KW-0808">Transferase</keyword>
<keyword evidence="5" id="KW-0680">Restriction system</keyword>
<dbReference type="Gene3D" id="3.90.120.10">
    <property type="entry name" value="DNA Methylase, subunit A, domain 2"/>
    <property type="match status" value="1"/>
</dbReference>
<keyword evidence="2 7" id="KW-0489">Methyltransferase</keyword>
<evidence type="ECO:0000256" key="1">
    <source>
        <dbReference type="ARBA" id="ARBA00011975"/>
    </source>
</evidence>
<dbReference type="EMBL" id="JANGSQ010000078">
    <property type="protein sequence ID" value="MCW4589452.1"/>
    <property type="molecule type" value="Genomic_DNA"/>
</dbReference>
<dbReference type="PANTHER" id="PTHR10629:SF52">
    <property type="entry name" value="DNA (CYTOSINE-5)-METHYLTRANSFERASE 1"/>
    <property type="match status" value="1"/>
</dbReference>
<proteinExistence type="predicted"/>
<keyword evidence="8" id="KW-1185">Reference proteome</keyword>
<feature type="non-terminal residue" evidence="7">
    <location>
        <position position="1"/>
    </location>
</feature>
<keyword evidence="4" id="KW-0949">S-adenosyl-L-methionine</keyword>
<evidence type="ECO:0000256" key="4">
    <source>
        <dbReference type="ARBA" id="ARBA00022691"/>
    </source>
</evidence>
<evidence type="ECO:0000256" key="5">
    <source>
        <dbReference type="ARBA" id="ARBA00022747"/>
    </source>
</evidence>
<evidence type="ECO:0000313" key="8">
    <source>
        <dbReference type="Proteomes" id="UP001526337"/>
    </source>
</evidence>
<dbReference type="GO" id="GO:0032259">
    <property type="term" value="P:methylation"/>
    <property type="evidence" value="ECO:0007669"/>
    <property type="project" value="UniProtKB-KW"/>
</dbReference>
<organism evidence="7 8">
    <name type="scientific">Gluconacetobacter entanii</name>
    <dbReference type="NCBI Taxonomy" id="108528"/>
    <lineage>
        <taxon>Bacteria</taxon>
        <taxon>Pseudomonadati</taxon>
        <taxon>Pseudomonadota</taxon>
        <taxon>Alphaproteobacteria</taxon>
        <taxon>Acetobacterales</taxon>
        <taxon>Acetobacteraceae</taxon>
        <taxon>Gluconacetobacter</taxon>
    </lineage>
</organism>